<sequence length="137" mass="15437">MRSASLSLDRNIFHPQVKRRRFSGDVNRLVTLLILLFLNPSRVRGAEGAMGCRTPLNPGVSRAADKVAIPEVKEIIEDIRQNKDESLTMTHFTTLRVSRFQENSFALFLSPLFRYSIKDLLNHAFFREDTGGACGVG</sequence>
<accession>A0AAD3NQU4</accession>
<dbReference type="Proteomes" id="UP001279410">
    <property type="component" value="Unassembled WGS sequence"/>
</dbReference>
<keyword evidence="3" id="KW-1185">Reference proteome</keyword>
<feature type="signal peptide" evidence="1">
    <location>
        <begin position="1"/>
        <end position="45"/>
    </location>
</feature>
<evidence type="ECO:0000313" key="3">
    <source>
        <dbReference type="Proteomes" id="UP001279410"/>
    </source>
</evidence>
<organism evidence="2 3">
    <name type="scientific">Lates japonicus</name>
    <name type="common">Japanese lates</name>
    <dbReference type="NCBI Taxonomy" id="270547"/>
    <lineage>
        <taxon>Eukaryota</taxon>
        <taxon>Metazoa</taxon>
        <taxon>Chordata</taxon>
        <taxon>Craniata</taxon>
        <taxon>Vertebrata</taxon>
        <taxon>Euteleostomi</taxon>
        <taxon>Actinopterygii</taxon>
        <taxon>Neopterygii</taxon>
        <taxon>Teleostei</taxon>
        <taxon>Neoteleostei</taxon>
        <taxon>Acanthomorphata</taxon>
        <taxon>Carangaria</taxon>
        <taxon>Carangaria incertae sedis</taxon>
        <taxon>Centropomidae</taxon>
        <taxon>Lates</taxon>
    </lineage>
</organism>
<dbReference type="AlphaFoldDB" id="A0AAD3NQU4"/>
<keyword evidence="1" id="KW-0732">Signal</keyword>
<reference evidence="2" key="1">
    <citation type="submission" date="2022-08" db="EMBL/GenBank/DDBJ databases">
        <title>Genome sequencing of akame (Lates japonicus).</title>
        <authorList>
            <person name="Hashiguchi Y."/>
            <person name="Takahashi H."/>
        </authorList>
    </citation>
    <scope>NUCLEOTIDE SEQUENCE</scope>
    <source>
        <strain evidence="2">Kochi</strain>
    </source>
</reference>
<protein>
    <submittedName>
        <fullName evidence="2">Serine/threonine-protein kinase WNK1-like isoform X1</fullName>
    </submittedName>
</protein>
<feature type="chain" id="PRO_5042159365" evidence="1">
    <location>
        <begin position="46"/>
        <end position="137"/>
    </location>
</feature>
<evidence type="ECO:0000313" key="2">
    <source>
        <dbReference type="EMBL" id="GLD75516.1"/>
    </source>
</evidence>
<dbReference type="GO" id="GO:0016301">
    <property type="term" value="F:kinase activity"/>
    <property type="evidence" value="ECO:0007669"/>
    <property type="project" value="UniProtKB-KW"/>
</dbReference>
<keyword evidence="2" id="KW-0418">Kinase</keyword>
<comment type="caution">
    <text evidence="2">The sequence shown here is derived from an EMBL/GenBank/DDBJ whole genome shotgun (WGS) entry which is preliminary data.</text>
</comment>
<dbReference type="EMBL" id="BRZM01003035">
    <property type="protein sequence ID" value="GLD75516.1"/>
    <property type="molecule type" value="Genomic_DNA"/>
</dbReference>
<proteinExistence type="predicted"/>
<gene>
    <name evidence="2" type="ORF">AKAME5_002685000</name>
</gene>
<evidence type="ECO:0000256" key="1">
    <source>
        <dbReference type="SAM" id="SignalP"/>
    </source>
</evidence>
<name>A0AAD3NQU4_LATJO</name>
<keyword evidence="2" id="KW-0808">Transferase</keyword>